<keyword evidence="1" id="KW-1133">Transmembrane helix</keyword>
<organism evidence="2">
    <name type="scientific">Enterococcus phage PMBT56</name>
    <dbReference type="NCBI Taxonomy" id="3229530"/>
    <lineage>
        <taxon>Viruses</taxon>
        <taxon>Duplodnaviria</taxon>
        <taxon>Heunggongvirae</taxon>
        <taxon>Uroviricota</taxon>
        <taxon>Caudoviricetes</taxon>
        <taxon>Saphexavirus</taxon>
    </lineage>
</organism>
<protein>
    <recommendedName>
        <fullName evidence="3">DUF4282 domain-containing protein</fullName>
    </recommendedName>
</protein>
<accession>A0AB39C6F0</accession>
<keyword evidence="1" id="KW-0472">Membrane</keyword>
<proteinExistence type="predicted"/>
<dbReference type="EMBL" id="PP944851">
    <property type="protein sequence ID" value="XDJ02146.1"/>
    <property type="molecule type" value="Genomic_DNA"/>
</dbReference>
<evidence type="ECO:0000313" key="2">
    <source>
        <dbReference type="EMBL" id="XDJ02146.1"/>
    </source>
</evidence>
<name>A0AB39C6F0_9CAUD</name>
<keyword evidence="1" id="KW-0812">Transmembrane</keyword>
<feature type="transmembrane region" description="Helical" evidence="1">
    <location>
        <begin position="37"/>
        <end position="56"/>
    </location>
</feature>
<evidence type="ECO:0008006" key="3">
    <source>
        <dbReference type="Google" id="ProtNLM"/>
    </source>
</evidence>
<reference evidence="2" key="1">
    <citation type="submission" date="2024-06" db="EMBL/GenBank/DDBJ databases">
        <title>This phage originates from the Bacteriophage catalogue of the Bacteriophage Competence Centre, Department of Microbiology und Biotechnology, Max Rubner-Institut, Kiel, Germany.</title>
        <authorList>
            <person name="Sprotte S."/>
            <person name="Brinks E."/>
            <person name="Hille F."/>
        </authorList>
    </citation>
    <scope>NUCLEOTIDE SEQUENCE</scope>
</reference>
<feature type="transmembrane region" description="Helical" evidence="1">
    <location>
        <begin position="12"/>
        <end position="31"/>
    </location>
</feature>
<evidence type="ECO:0000256" key="1">
    <source>
        <dbReference type="SAM" id="Phobius"/>
    </source>
</evidence>
<sequence>MNWKAFRLVSFSYLLALVIAFGLIVAITAVFGGEVTIAIGRILTNLILLKLIWDMLHKEYNKAKQDLEK</sequence>